<evidence type="ECO:0008006" key="9">
    <source>
        <dbReference type="Google" id="ProtNLM"/>
    </source>
</evidence>
<feature type="transmembrane region" description="Helical" evidence="6">
    <location>
        <begin position="181"/>
        <end position="200"/>
    </location>
</feature>
<feature type="transmembrane region" description="Helical" evidence="6">
    <location>
        <begin position="464"/>
        <end position="486"/>
    </location>
</feature>
<evidence type="ECO:0000256" key="1">
    <source>
        <dbReference type="ARBA" id="ARBA00004651"/>
    </source>
</evidence>
<comment type="subcellular location">
    <subcellularLocation>
        <location evidence="1">Cell membrane</location>
        <topology evidence="1">Multi-pass membrane protein</topology>
    </subcellularLocation>
</comment>
<feature type="transmembrane region" description="Helical" evidence="6">
    <location>
        <begin position="87"/>
        <end position="105"/>
    </location>
</feature>
<name>A0ABM5WGS2_9BURK</name>
<feature type="transmembrane region" description="Helical" evidence="6">
    <location>
        <begin position="379"/>
        <end position="396"/>
    </location>
</feature>
<evidence type="ECO:0000313" key="8">
    <source>
        <dbReference type="Proteomes" id="UP000060277"/>
    </source>
</evidence>
<feature type="transmembrane region" description="Helical" evidence="6">
    <location>
        <begin position="220"/>
        <end position="241"/>
    </location>
</feature>
<keyword evidence="3 6" id="KW-0812">Transmembrane</keyword>
<sequence>MSLKKNVIASYLGQGWAAVMGVLFVPLYAKVLGPETFGLIGVFTILQAWMTLLDMGLTPTLNREMARMNGGARSVNSIRDLLRSLEFVYVALAIVMIAAVWWLATPLAGGWLKVERLPLPSVTEAIRIMGFVLAARWLEQVYRGALQGLQDQVWLNVMQAATATLRWGGAYLVIFLGPPSILAFFVWQGAVSVLTCALLIHRTYRVLPASSRGGRFDARALYDIRHFASGMFFGALLSFALTQSDKLVVSKLLPLEQLGYYMVASMAASGLLQLVIPMSTAVYPRLTEHVSRHDTAGLADVYMNSCAWMAAIVTPPALLLTFFAHPVLVLWTGDLKMAAAVAPILSMLALGTLGNALMNLPYMLQLAHGWTSLSVKANVIAVLVNVPLIMLAVPFFGAVGGAYVWVALNAAYILIVAPLVYRRILPQCKIPWYRDAVGRPLFAGVAASTVLLLVAPHAQSRLQAGVLVACIFVALVVATVSALPVVRQSLHLRLRRAN</sequence>
<dbReference type="Proteomes" id="UP000060277">
    <property type="component" value="Chromosome"/>
</dbReference>
<dbReference type="InterPro" id="IPR050833">
    <property type="entry name" value="Poly_Biosynth_Transport"/>
</dbReference>
<keyword evidence="5 6" id="KW-0472">Membrane</keyword>
<keyword evidence="2" id="KW-1003">Cell membrane</keyword>
<dbReference type="InterPro" id="IPR002797">
    <property type="entry name" value="Polysacc_synth"/>
</dbReference>
<keyword evidence="8" id="KW-1185">Reference proteome</keyword>
<evidence type="ECO:0000256" key="5">
    <source>
        <dbReference type="ARBA" id="ARBA00023136"/>
    </source>
</evidence>
<feature type="transmembrane region" description="Helical" evidence="6">
    <location>
        <begin position="12"/>
        <end position="31"/>
    </location>
</feature>
<evidence type="ECO:0000256" key="3">
    <source>
        <dbReference type="ARBA" id="ARBA00022692"/>
    </source>
</evidence>
<protein>
    <recommendedName>
        <fullName evidence="9">Polysaccharide biosynthesis protein</fullName>
    </recommendedName>
</protein>
<feature type="transmembrane region" description="Helical" evidence="6">
    <location>
        <begin position="337"/>
        <end position="358"/>
    </location>
</feature>
<gene>
    <name evidence="7" type="ORF">AT302_07040</name>
</gene>
<accession>A0ABM5WGS2</accession>
<organism evidence="7 8">
    <name type="scientific">Pandoraea norimbergensis</name>
    <dbReference type="NCBI Taxonomy" id="93219"/>
    <lineage>
        <taxon>Bacteria</taxon>
        <taxon>Pseudomonadati</taxon>
        <taxon>Pseudomonadota</taxon>
        <taxon>Betaproteobacteria</taxon>
        <taxon>Burkholderiales</taxon>
        <taxon>Burkholderiaceae</taxon>
        <taxon>Pandoraea</taxon>
    </lineage>
</organism>
<keyword evidence="4 6" id="KW-1133">Transmembrane helix</keyword>
<feature type="transmembrane region" description="Helical" evidence="6">
    <location>
        <begin position="307"/>
        <end position="331"/>
    </location>
</feature>
<dbReference type="RefSeq" id="WP_058376468.1">
    <property type="nucleotide sequence ID" value="NZ_CP013480.3"/>
</dbReference>
<reference evidence="8" key="1">
    <citation type="submission" date="2015-12" db="EMBL/GenBank/DDBJ databases">
        <title>Complete genome sequence of Pandoraea norimbergensis DSM 11628.</title>
        <authorList>
            <person name="Ee R."/>
            <person name="Lim Y.-L."/>
            <person name="Yong D."/>
            <person name="Yin W.-F."/>
            <person name="Chan K.-G."/>
        </authorList>
    </citation>
    <scope>NUCLEOTIDE SEQUENCE [LARGE SCALE GENOMIC DNA]</scope>
    <source>
        <strain evidence="8">DSM 11628</strain>
    </source>
</reference>
<dbReference type="PANTHER" id="PTHR30250:SF26">
    <property type="entry name" value="PSMA PROTEIN"/>
    <property type="match status" value="1"/>
</dbReference>
<evidence type="ECO:0000313" key="7">
    <source>
        <dbReference type="EMBL" id="ALS59544.1"/>
    </source>
</evidence>
<evidence type="ECO:0000256" key="6">
    <source>
        <dbReference type="SAM" id="Phobius"/>
    </source>
</evidence>
<feature type="transmembrane region" description="Helical" evidence="6">
    <location>
        <begin position="402"/>
        <end position="421"/>
    </location>
</feature>
<evidence type="ECO:0000256" key="2">
    <source>
        <dbReference type="ARBA" id="ARBA00022475"/>
    </source>
</evidence>
<dbReference type="Pfam" id="PF01943">
    <property type="entry name" value="Polysacc_synt"/>
    <property type="match status" value="1"/>
</dbReference>
<feature type="transmembrane region" description="Helical" evidence="6">
    <location>
        <begin position="441"/>
        <end position="458"/>
    </location>
</feature>
<proteinExistence type="predicted"/>
<feature type="transmembrane region" description="Helical" evidence="6">
    <location>
        <begin position="37"/>
        <end position="57"/>
    </location>
</feature>
<evidence type="ECO:0000256" key="4">
    <source>
        <dbReference type="ARBA" id="ARBA00022989"/>
    </source>
</evidence>
<feature type="transmembrane region" description="Helical" evidence="6">
    <location>
        <begin position="261"/>
        <end position="286"/>
    </location>
</feature>
<dbReference type="EMBL" id="CP013480">
    <property type="protein sequence ID" value="ALS59544.1"/>
    <property type="molecule type" value="Genomic_DNA"/>
</dbReference>
<dbReference type="PANTHER" id="PTHR30250">
    <property type="entry name" value="PST FAMILY PREDICTED COLANIC ACID TRANSPORTER"/>
    <property type="match status" value="1"/>
</dbReference>